<keyword evidence="2 4" id="KW-0802">TPR repeat</keyword>
<dbReference type="Proteomes" id="UP001214576">
    <property type="component" value="Unassembled WGS sequence"/>
</dbReference>
<evidence type="ECO:0000256" key="3">
    <source>
        <dbReference type="PROSITE-ProRule" id="PRU00023"/>
    </source>
</evidence>
<dbReference type="InterPro" id="IPR043195">
    <property type="entry name" value="TTC12"/>
</dbReference>
<dbReference type="GO" id="GO:0007288">
    <property type="term" value="P:sperm axoneme assembly"/>
    <property type="evidence" value="ECO:0007669"/>
    <property type="project" value="TreeGrafter"/>
</dbReference>
<dbReference type="SUPFAM" id="SSF56112">
    <property type="entry name" value="Protein kinase-like (PK-like)"/>
    <property type="match status" value="1"/>
</dbReference>
<keyword evidence="3" id="KW-0040">ANK repeat</keyword>
<reference evidence="6" key="1">
    <citation type="submission" date="2022-03" db="EMBL/GenBank/DDBJ databases">
        <title>Genomic analyses of argali, domestic sheep and their hybrids provide insights into chromosomal evolution, heterosis and genetic basis of agronomic traits.</title>
        <authorList>
            <person name="Li M."/>
        </authorList>
    </citation>
    <scope>NUCLEOTIDE SEQUENCE</scope>
    <source>
        <strain evidence="6">CAU-MHL-2022a</strain>
        <tissue evidence="6">Skin</tissue>
    </source>
</reference>
<feature type="repeat" description="ANK" evidence="3">
    <location>
        <begin position="856"/>
        <end position="888"/>
    </location>
</feature>
<dbReference type="PROSITE" id="PS50005">
    <property type="entry name" value="TPR"/>
    <property type="match status" value="1"/>
</dbReference>
<proteinExistence type="predicted"/>
<dbReference type="SMART" id="SM00248">
    <property type="entry name" value="ANK"/>
    <property type="match status" value="4"/>
</dbReference>
<dbReference type="SMART" id="SM00028">
    <property type="entry name" value="TPR"/>
    <property type="match status" value="3"/>
</dbReference>
<dbReference type="Gene3D" id="1.25.40.10">
    <property type="entry name" value="Tetratricopeptide repeat domain"/>
    <property type="match status" value="1"/>
</dbReference>
<organism evidence="6 7">
    <name type="scientific">Ovis ammon polii</name>
    <dbReference type="NCBI Taxonomy" id="230172"/>
    <lineage>
        <taxon>Eukaryota</taxon>
        <taxon>Metazoa</taxon>
        <taxon>Chordata</taxon>
        <taxon>Craniata</taxon>
        <taxon>Vertebrata</taxon>
        <taxon>Euteleostomi</taxon>
        <taxon>Mammalia</taxon>
        <taxon>Eutheria</taxon>
        <taxon>Laurasiatheria</taxon>
        <taxon>Artiodactyla</taxon>
        <taxon>Ruminantia</taxon>
        <taxon>Pecora</taxon>
        <taxon>Bovidae</taxon>
        <taxon>Caprinae</taxon>
        <taxon>Ovis</taxon>
    </lineage>
</organism>
<dbReference type="Gene3D" id="1.10.510.10">
    <property type="entry name" value="Transferase(Phosphotransferase) domain 1"/>
    <property type="match status" value="1"/>
</dbReference>
<dbReference type="SUPFAM" id="SSF48371">
    <property type="entry name" value="ARM repeat"/>
    <property type="match status" value="1"/>
</dbReference>
<dbReference type="GO" id="GO:0005524">
    <property type="term" value="F:ATP binding"/>
    <property type="evidence" value="ECO:0007669"/>
    <property type="project" value="InterPro"/>
</dbReference>
<dbReference type="GO" id="GO:0005813">
    <property type="term" value="C:centrosome"/>
    <property type="evidence" value="ECO:0007669"/>
    <property type="project" value="TreeGrafter"/>
</dbReference>
<evidence type="ECO:0000259" key="5">
    <source>
        <dbReference type="PROSITE" id="PS50011"/>
    </source>
</evidence>
<dbReference type="GO" id="GO:0005737">
    <property type="term" value="C:cytoplasm"/>
    <property type="evidence" value="ECO:0007669"/>
    <property type="project" value="TreeGrafter"/>
</dbReference>
<evidence type="ECO:0000256" key="2">
    <source>
        <dbReference type="ARBA" id="ARBA00022803"/>
    </source>
</evidence>
<dbReference type="PROSITE" id="PS50011">
    <property type="entry name" value="PROTEIN_KINASE_DOM"/>
    <property type="match status" value="1"/>
</dbReference>
<dbReference type="PANTHER" id="PTHR46540">
    <property type="entry name" value="TETRATRICOPEPTIDE REPEAT PROTEIN 12"/>
    <property type="match status" value="1"/>
</dbReference>
<evidence type="ECO:0000256" key="4">
    <source>
        <dbReference type="PROSITE-ProRule" id="PRU00339"/>
    </source>
</evidence>
<dbReference type="InterPro" id="IPR002110">
    <property type="entry name" value="Ankyrin_rpt"/>
</dbReference>
<dbReference type="Gene3D" id="1.25.40.20">
    <property type="entry name" value="Ankyrin repeat-containing domain"/>
    <property type="match status" value="2"/>
</dbReference>
<name>A0AAD4U0Z4_OVIAM</name>
<keyword evidence="1" id="KW-0677">Repeat</keyword>
<evidence type="ECO:0000313" key="6">
    <source>
        <dbReference type="EMBL" id="KAI4537797.1"/>
    </source>
</evidence>
<feature type="repeat" description="TPR" evidence="4">
    <location>
        <begin position="188"/>
        <end position="221"/>
    </location>
</feature>
<dbReference type="Pfam" id="PF13181">
    <property type="entry name" value="TPR_8"/>
    <property type="match status" value="1"/>
</dbReference>
<dbReference type="InterPro" id="IPR013105">
    <property type="entry name" value="TPR_2"/>
</dbReference>
<dbReference type="InterPro" id="IPR011990">
    <property type="entry name" value="TPR-like_helical_dom_sf"/>
</dbReference>
<evidence type="ECO:0000313" key="7">
    <source>
        <dbReference type="Proteomes" id="UP001214576"/>
    </source>
</evidence>
<dbReference type="InterPro" id="IPR011009">
    <property type="entry name" value="Kinase-like_dom_sf"/>
</dbReference>
<dbReference type="PROSITE" id="PS50088">
    <property type="entry name" value="ANK_REPEAT"/>
    <property type="match status" value="2"/>
</dbReference>
<dbReference type="EMBL" id="JAKZEL010000014">
    <property type="protein sequence ID" value="KAI4537797.1"/>
    <property type="molecule type" value="Genomic_DNA"/>
</dbReference>
<protein>
    <recommendedName>
        <fullName evidence="5">Protein kinase domain-containing protein</fullName>
    </recommendedName>
</protein>
<dbReference type="Pfam" id="PF07719">
    <property type="entry name" value="TPR_2"/>
    <property type="match status" value="1"/>
</dbReference>
<dbReference type="PANTHER" id="PTHR46540:SF1">
    <property type="entry name" value="TETRATRICOPEPTIDE REPEAT PROTEIN 12"/>
    <property type="match status" value="1"/>
</dbReference>
<dbReference type="AlphaFoldDB" id="A0AAD4U0Z4"/>
<dbReference type="InterPro" id="IPR008271">
    <property type="entry name" value="Ser/Thr_kinase_AS"/>
</dbReference>
<dbReference type="Pfam" id="PF13857">
    <property type="entry name" value="Ank_5"/>
    <property type="match status" value="1"/>
</dbReference>
<dbReference type="PROSITE" id="PS50297">
    <property type="entry name" value="ANK_REP_REGION"/>
    <property type="match status" value="2"/>
</dbReference>
<dbReference type="GO" id="GO:0004672">
    <property type="term" value="F:protein kinase activity"/>
    <property type="evidence" value="ECO:0007669"/>
    <property type="project" value="InterPro"/>
</dbReference>
<keyword evidence="7" id="KW-1185">Reference proteome</keyword>
<dbReference type="SMART" id="SM00220">
    <property type="entry name" value="S_TKc"/>
    <property type="match status" value="1"/>
</dbReference>
<dbReference type="InterPro" id="IPR000719">
    <property type="entry name" value="Prot_kinase_dom"/>
</dbReference>
<accession>A0AAD4U0Z4</accession>
<gene>
    <name evidence="6" type="ORF">MG293_012660</name>
</gene>
<dbReference type="SUPFAM" id="SSF48452">
    <property type="entry name" value="TPR-like"/>
    <property type="match status" value="1"/>
</dbReference>
<evidence type="ECO:0000256" key="1">
    <source>
        <dbReference type="ARBA" id="ARBA00022737"/>
    </source>
</evidence>
<sequence>MGSAVGLDSYGGPWAGGRCGAVARQRRRVLALLLWGFWFTMADYQEEDLQKFLKNVDEITSLIQEMNSDDPVVREKAVLETEKRLQFTEGDQVEDECRTTVNKTMISPPQAPMKDADEINTALKEKGNEAFVRGDYETAILCYSEGLEKLKDMKVLYTNRAQAYIKLGDYRKALVDCDWALKCDEKCTKAYFHMGKAHLALKNYSVSRECYQKILEINPQLQTQVKEYLNQVDLREKADLQEKEAQESLDSGKNSAMTTKNLLETLSKPDQIPLFYAGGIEILTEMMKDCTERTLFRTNNGFSIISENEVIRRCFSTAGKDAVEETVCLSVLRLWQAVCSENEENQRLLVLRPDTGPLLPSLLASSVPAIQQQSLALLLQLAQTENGRNLIIGHLDLPRLLEALVSFLDFSDKKANSAMGLLTNLALQERFQVWFQTSLPDILPVLTGVLIRFLFLPFQKRDPKVTNISALCQCLAIMGNFSAETAAQRQMSASEDFGAACLGLMAKCEEDADLFRDVTYALLGLVMNLCLRSPFVSERAAGVLSRTLSSSLKIVEEAFRAGVVKKMIKFLKAGGQTASRYAVKILAICTNSYQEAREEVVRLDKKLGVLMQLLDSEDEILVGNAALCLGNCMEVPHAASSLLSTDIVPILLKLAGSDAQQTAVQLNAGIALGKLCTAEPRQPLGVVMEFMANGSLEKMLLAHSLGWQLKVCTIHETSLAMNFLHSIKPPLLHLDLKPGNILLDSCLHVKVSDFGLSKRMEQSTQMQCIKRSALQGTLRYGASLEWPTQQGWTPLHLAAYKGHLEIIHLLAESQADVGAPGGMNWIPLPLAAHHKAEVVVSTLLKCGADCNAAEQSGWTPLHLAVQRGAFLSIIHLLEHRADVYACNKVGWTPAHLAALKENMAILKVPVKAGTQLDIQEWVGCTPLQLALQSQKQDIVAFPECREPSLAILGRAEPGAQMEILTRVSFPVRSRACWK</sequence>
<dbReference type="InterPro" id="IPR011989">
    <property type="entry name" value="ARM-like"/>
</dbReference>
<dbReference type="Gene3D" id="1.25.10.10">
    <property type="entry name" value="Leucine-rich Repeat Variant"/>
    <property type="match status" value="1"/>
</dbReference>
<dbReference type="PRINTS" id="PR01415">
    <property type="entry name" value="ANKYRIN"/>
</dbReference>
<dbReference type="PROSITE" id="PS00108">
    <property type="entry name" value="PROTEIN_KINASE_ST"/>
    <property type="match status" value="1"/>
</dbReference>
<comment type="caution">
    <text evidence="6">The sequence shown here is derived from an EMBL/GenBank/DDBJ whole genome shotgun (WGS) entry which is preliminary data.</text>
</comment>
<dbReference type="Pfam" id="PF00023">
    <property type="entry name" value="Ank"/>
    <property type="match status" value="1"/>
</dbReference>
<dbReference type="InterPro" id="IPR019734">
    <property type="entry name" value="TPR_rpt"/>
</dbReference>
<dbReference type="SUPFAM" id="SSF48403">
    <property type="entry name" value="Ankyrin repeat"/>
    <property type="match status" value="1"/>
</dbReference>
<dbReference type="InterPro" id="IPR016024">
    <property type="entry name" value="ARM-type_fold"/>
</dbReference>
<dbReference type="GO" id="GO:0070286">
    <property type="term" value="P:axonemal dynein complex assembly"/>
    <property type="evidence" value="ECO:0007669"/>
    <property type="project" value="TreeGrafter"/>
</dbReference>
<feature type="repeat" description="ANK" evidence="3">
    <location>
        <begin position="790"/>
        <end position="822"/>
    </location>
</feature>
<dbReference type="Pfam" id="PF00069">
    <property type="entry name" value="Pkinase"/>
    <property type="match status" value="1"/>
</dbReference>
<dbReference type="InterPro" id="IPR036770">
    <property type="entry name" value="Ankyrin_rpt-contain_sf"/>
</dbReference>
<feature type="domain" description="Protein kinase" evidence="5">
    <location>
        <begin position="553"/>
        <end position="978"/>
    </location>
</feature>